<feature type="domain" description="AB hydrolase-1" evidence="1">
    <location>
        <begin position="61"/>
        <end position="297"/>
    </location>
</feature>
<dbReference type="Pfam" id="PF00561">
    <property type="entry name" value="Abhydrolase_1"/>
    <property type="match status" value="1"/>
</dbReference>
<dbReference type="PRINTS" id="PR00111">
    <property type="entry name" value="ABHYDROLASE"/>
</dbReference>
<reference evidence="2" key="1">
    <citation type="submission" date="2023-07" db="EMBL/GenBank/DDBJ databases">
        <title>Gilvimarinus algae sp. nov., isolated from the surface of Kelp.</title>
        <authorList>
            <person name="Sun Y.Y."/>
            <person name="Gong Y."/>
            <person name="Du Z.J."/>
        </authorList>
    </citation>
    <scope>NUCLEOTIDE SEQUENCE</scope>
    <source>
        <strain evidence="2">SDUM040014</strain>
    </source>
</reference>
<dbReference type="Gene3D" id="3.40.50.1820">
    <property type="entry name" value="alpha/beta hydrolase"/>
    <property type="match status" value="1"/>
</dbReference>
<dbReference type="PANTHER" id="PTHR43798:SF33">
    <property type="entry name" value="HYDROLASE, PUTATIVE (AFU_ORTHOLOGUE AFUA_2G14860)-RELATED"/>
    <property type="match status" value="1"/>
</dbReference>
<dbReference type="Proteomes" id="UP001168380">
    <property type="component" value="Unassembled WGS sequence"/>
</dbReference>
<organism evidence="2 3">
    <name type="scientific">Gilvimarinus algae</name>
    <dbReference type="NCBI Taxonomy" id="3058037"/>
    <lineage>
        <taxon>Bacteria</taxon>
        <taxon>Pseudomonadati</taxon>
        <taxon>Pseudomonadota</taxon>
        <taxon>Gammaproteobacteria</taxon>
        <taxon>Cellvibrionales</taxon>
        <taxon>Cellvibrionaceae</taxon>
        <taxon>Gilvimarinus</taxon>
    </lineage>
</organism>
<keyword evidence="2" id="KW-0378">Hydrolase</keyword>
<dbReference type="EMBL" id="JAULRT010000031">
    <property type="protein sequence ID" value="MDO3380762.1"/>
    <property type="molecule type" value="Genomic_DNA"/>
</dbReference>
<sequence length="461" mass="50128">MRQIFFLTLLLCTFVKPALTYGETQSNKKTLPAGWTSGYASEPVFNSRVFWVEAGKGNDKTLLLVHGLGEKGWRDWEKLIPQLAKTHRVLAIDLPGFGRSENPGGKYSPTRYAQMIKALADKSGIKRFDLMGHSMGGAVALRFASHYPDSVDHLVLISVAGVLERSTFAQYSSALPLEAGMVSYFNALPEGVQDGISDLVRSVGGGLLRWDALPDPTKVISGSEMTWSAALGEHPNLNAALALVEEDYSGDLQQLEVPTLILWGKEDPVAPLRTGELLDGQIPNSTFLVYAGMGHMPVNYPEQIGQPIATFLQQTTWQAPSIEPQKNKGDFSCKDQSDLTLGGDYRHITITHCNNIVLRNVQAQSIHITDSNVTMTHVSAQADEVALSVNASNVTITNGHFSGKTGLAASDSHLDFAGVELIGRQEAMTNQKASRYVFSVSHLSSADHRQSLHGVYTFGSD</sequence>
<dbReference type="InterPro" id="IPR011050">
    <property type="entry name" value="Pectin_lyase_fold/virulence"/>
</dbReference>
<dbReference type="SUPFAM" id="SSF53474">
    <property type="entry name" value="alpha/beta-Hydrolases"/>
    <property type="match status" value="1"/>
</dbReference>
<proteinExistence type="predicted"/>
<evidence type="ECO:0000313" key="3">
    <source>
        <dbReference type="Proteomes" id="UP001168380"/>
    </source>
</evidence>
<dbReference type="SUPFAM" id="SSF51126">
    <property type="entry name" value="Pectin lyase-like"/>
    <property type="match status" value="1"/>
</dbReference>
<accession>A0ABT8T9J1</accession>
<dbReference type="InterPro" id="IPR029058">
    <property type="entry name" value="AB_hydrolase_fold"/>
</dbReference>
<protein>
    <submittedName>
        <fullName evidence="2">Alpha/beta hydrolase</fullName>
    </submittedName>
</protein>
<evidence type="ECO:0000259" key="1">
    <source>
        <dbReference type="Pfam" id="PF00561"/>
    </source>
</evidence>
<comment type="caution">
    <text evidence="2">The sequence shown here is derived from an EMBL/GenBank/DDBJ whole genome shotgun (WGS) entry which is preliminary data.</text>
</comment>
<dbReference type="InterPro" id="IPR000073">
    <property type="entry name" value="AB_hydrolase_1"/>
</dbReference>
<gene>
    <name evidence="2" type="ORF">QWI16_01170</name>
</gene>
<dbReference type="InterPro" id="IPR050266">
    <property type="entry name" value="AB_hydrolase_sf"/>
</dbReference>
<evidence type="ECO:0000313" key="2">
    <source>
        <dbReference type="EMBL" id="MDO3380762.1"/>
    </source>
</evidence>
<dbReference type="PANTHER" id="PTHR43798">
    <property type="entry name" value="MONOACYLGLYCEROL LIPASE"/>
    <property type="match status" value="1"/>
</dbReference>
<dbReference type="GO" id="GO:0016787">
    <property type="term" value="F:hydrolase activity"/>
    <property type="evidence" value="ECO:0007669"/>
    <property type="project" value="UniProtKB-KW"/>
</dbReference>
<keyword evidence="3" id="KW-1185">Reference proteome</keyword>
<name>A0ABT8T9J1_9GAMM</name>
<dbReference type="RefSeq" id="WP_302710881.1">
    <property type="nucleotide sequence ID" value="NZ_JAULRT010000031.1"/>
</dbReference>